<proteinExistence type="predicted"/>
<dbReference type="Gramene" id="Bo1g097900.1">
    <property type="protein sequence ID" value="Bo1g097900.1"/>
    <property type="gene ID" value="Bo1g097900"/>
</dbReference>
<keyword evidence="2" id="KW-0732">Signal</keyword>
<feature type="chain" id="PRO_5002268232" evidence="2">
    <location>
        <begin position="35"/>
        <end position="104"/>
    </location>
</feature>
<sequence>MDRDMRTSPHQWCRRWRCLCAGVMVLLPMAGMAGVRPRADAAEVLQVAGPCSVTGELARTLLLLEQRHLDTLAQMAVRASTTTRWKSPSGRVDMSGVGGNGGSA</sequence>
<reference evidence="3 4" key="1">
    <citation type="journal article" date="2014" name="Genome Biol.">
        <title>Transcriptome and methylome profiling reveals relics of genome dominance in the mesopolyploid Brassica oleracea.</title>
        <authorList>
            <person name="Parkin I.A."/>
            <person name="Koh C."/>
            <person name="Tang H."/>
            <person name="Robinson S.J."/>
            <person name="Kagale S."/>
            <person name="Clarke W.E."/>
            <person name="Town C.D."/>
            <person name="Nixon J."/>
            <person name="Krishnakumar V."/>
            <person name="Bidwell S.L."/>
            <person name="Denoeud F."/>
            <person name="Belcram H."/>
            <person name="Links M.G."/>
            <person name="Just J."/>
            <person name="Clarke C."/>
            <person name="Bender T."/>
            <person name="Huebert T."/>
            <person name="Mason A.S."/>
            <person name="Pires J.C."/>
            <person name="Barker G."/>
            <person name="Moore J."/>
            <person name="Walley P.G."/>
            <person name="Manoli S."/>
            <person name="Batley J."/>
            <person name="Edwards D."/>
            <person name="Nelson M.N."/>
            <person name="Wang X."/>
            <person name="Paterson A.H."/>
            <person name="King G."/>
            <person name="Bancroft I."/>
            <person name="Chalhoub B."/>
            <person name="Sharpe A.G."/>
        </authorList>
    </citation>
    <scope>NUCLEOTIDE SEQUENCE</scope>
    <source>
        <strain evidence="3 4">cv. TO1000</strain>
    </source>
</reference>
<dbReference type="HOGENOM" id="CLU_2256917_0_0_1"/>
<dbReference type="Proteomes" id="UP000032141">
    <property type="component" value="Chromosome C1"/>
</dbReference>
<accession>A0A0D3AAM5</accession>
<dbReference type="EnsemblPlants" id="Bo1g097900.1">
    <property type="protein sequence ID" value="Bo1g097900.1"/>
    <property type="gene ID" value="Bo1g097900"/>
</dbReference>
<organism evidence="3 4">
    <name type="scientific">Brassica oleracea var. oleracea</name>
    <dbReference type="NCBI Taxonomy" id="109376"/>
    <lineage>
        <taxon>Eukaryota</taxon>
        <taxon>Viridiplantae</taxon>
        <taxon>Streptophyta</taxon>
        <taxon>Embryophyta</taxon>
        <taxon>Tracheophyta</taxon>
        <taxon>Spermatophyta</taxon>
        <taxon>Magnoliopsida</taxon>
        <taxon>eudicotyledons</taxon>
        <taxon>Gunneridae</taxon>
        <taxon>Pentapetalae</taxon>
        <taxon>rosids</taxon>
        <taxon>malvids</taxon>
        <taxon>Brassicales</taxon>
        <taxon>Brassicaceae</taxon>
        <taxon>Brassiceae</taxon>
        <taxon>Brassica</taxon>
    </lineage>
</organism>
<evidence type="ECO:0000256" key="2">
    <source>
        <dbReference type="SAM" id="SignalP"/>
    </source>
</evidence>
<protein>
    <submittedName>
        <fullName evidence="3">Uncharacterized protein</fullName>
    </submittedName>
</protein>
<keyword evidence="4" id="KW-1185">Reference proteome</keyword>
<feature type="signal peptide" evidence="2">
    <location>
        <begin position="1"/>
        <end position="34"/>
    </location>
</feature>
<reference evidence="3" key="2">
    <citation type="submission" date="2015-03" db="UniProtKB">
        <authorList>
            <consortium name="EnsemblPlants"/>
        </authorList>
    </citation>
    <scope>IDENTIFICATION</scope>
</reference>
<evidence type="ECO:0000313" key="4">
    <source>
        <dbReference type="Proteomes" id="UP000032141"/>
    </source>
</evidence>
<name>A0A0D3AAM5_BRAOL</name>
<evidence type="ECO:0000256" key="1">
    <source>
        <dbReference type="SAM" id="MobiDB-lite"/>
    </source>
</evidence>
<feature type="region of interest" description="Disordered" evidence="1">
    <location>
        <begin position="83"/>
        <end position="104"/>
    </location>
</feature>
<dbReference type="AlphaFoldDB" id="A0A0D3AAM5"/>
<evidence type="ECO:0000313" key="3">
    <source>
        <dbReference type="EnsemblPlants" id="Bo1g097900.1"/>
    </source>
</evidence>